<sequence length="83" mass="9908">MIPLIMEYEISEVVVKHIKNQFKPFLNIGDRICYQRDPGLPDPASSCLITHLDLYYQYELKEDHQMTNRFYYEIQGLNCHNNV</sequence>
<evidence type="ECO:0000313" key="1">
    <source>
        <dbReference type="EMBL" id="SHF10247.1"/>
    </source>
</evidence>
<reference evidence="2" key="1">
    <citation type="submission" date="2016-11" db="EMBL/GenBank/DDBJ databases">
        <authorList>
            <person name="Varghese N."/>
            <person name="Submissions S."/>
        </authorList>
    </citation>
    <scope>NUCLEOTIDE SEQUENCE [LARGE SCALE GENOMIC DNA]</scope>
    <source>
        <strain evidence="2">DSM 16990</strain>
    </source>
</reference>
<dbReference type="AlphaFoldDB" id="A0A1M4YXG5"/>
<keyword evidence="2" id="KW-1185">Reference proteome</keyword>
<dbReference type="EMBL" id="FQUQ01000002">
    <property type="protein sequence ID" value="SHF10247.1"/>
    <property type="molecule type" value="Genomic_DNA"/>
</dbReference>
<gene>
    <name evidence="1" type="ORF">SAMN04488522_10299</name>
</gene>
<evidence type="ECO:0000313" key="2">
    <source>
        <dbReference type="Proteomes" id="UP000184287"/>
    </source>
</evidence>
<accession>A0A1M4YXG5</accession>
<proteinExistence type="predicted"/>
<name>A0A1M4YXG5_9SPHI</name>
<dbReference type="Proteomes" id="UP000184287">
    <property type="component" value="Unassembled WGS sequence"/>
</dbReference>
<organism evidence="1 2">
    <name type="scientific">Pedobacter caeni</name>
    <dbReference type="NCBI Taxonomy" id="288992"/>
    <lineage>
        <taxon>Bacteria</taxon>
        <taxon>Pseudomonadati</taxon>
        <taxon>Bacteroidota</taxon>
        <taxon>Sphingobacteriia</taxon>
        <taxon>Sphingobacteriales</taxon>
        <taxon>Sphingobacteriaceae</taxon>
        <taxon>Pedobacter</taxon>
    </lineage>
</organism>
<protein>
    <submittedName>
        <fullName evidence="1">Uncharacterized protein</fullName>
    </submittedName>
</protein>
<dbReference type="STRING" id="288992.SAMN04488522_10299"/>